<reference evidence="1" key="1">
    <citation type="submission" date="2019-12" db="EMBL/GenBank/DDBJ databases">
        <title>Epidemiological and comparative genomic analysis of Bacillus anthracis isolated from northern Vietnam.</title>
        <authorList>
            <person name="Hoang T.T.H."/>
            <person name="Dang D.A."/>
            <person name="Pham M.H."/>
            <person name="Luong M.H."/>
            <person name="Tran N.D."/>
            <person name="Nguyen T.H."/>
            <person name="Nguyen T.T."/>
            <person name="Inoue S."/>
            <person name="Morikawa S."/>
            <person name="Okutani A."/>
        </authorList>
    </citation>
    <scope>NUCLEOTIDE SEQUENCE</scope>
    <source>
        <strain evidence="1">QuyetLC</strain>
    </source>
</reference>
<reference evidence="1" key="2">
    <citation type="submission" date="2019-12" db="EMBL/GenBank/DDBJ databases">
        <authorList>
            <person name="Hoang T.H.H."/>
            <person name="Okutani A."/>
        </authorList>
    </citation>
    <scope>NUCLEOTIDE SEQUENCE</scope>
    <source>
        <strain evidence="1">QuyetLC</strain>
    </source>
</reference>
<gene>
    <name evidence="1" type="ORF">QuyetLC_22730</name>
</gene>
<organism evidence="1">
    <name type="scientific">Bacillus anthracis</name>
    <name type="common">anthrax bacterium</name>
    <dbReference type="NCBI Taxonomy" id="1392"/>
    <lineage>
        <taxon>Bacteria</taxon>
        <taxon>Bacillati</taxon>
        <taxon>Bacillota</taxon>
        <taxon>Bacilli</taxon>
        <taxon>Bacillales</taxon>
        <taxon>Bacillaceae</taxon>
        <taxon>Bacillus</taxon>
        <taxon>Bacillus cereus group</taxon>
    </lineage>
</organism>
<sequence length="63" mass="7123">MEIIKYKGKELKVVDTTGNYRNTLVVIFKGQHRLYHKKSKSIIGGDNEAKLNQGFRGSVLSTI</sequence>
<name>A0A640NQD5_BACAN</name>
<dbReference type="AlphaFoldDB" id="A0A640NQD5"/>
<proteinExistence type="predicted"/>
<accession>A0A640NQD5</accession>
<protein>
    <submittedName>
        <fullName evidence="1">Uncharacterized protein</fullName>
    </submittedName>
</protein>
<comment type="caution">
    <text evidence="1">The sequence shown here is derived from an EMBL/GenBank/DDBJ whole genome shotgun (WGS) entry which is preliminary data.</text>
</comment>
<dbReference type="EMBL" id="BLEY01000021">
    <property type="protein sequence ID" value="GEU27906.1"/>
    <property type="molecule type" value="Genomic_DNA"/>
</dbReference>
<evidence type="ECO:0000313" key="1">
    <source>
        <dbReference type="EMBL" id="GEU27906.1"/>
    </source>
</evidence>